<sequence>MTAPHIIHEDHDHQHGPGCGHAAIPHGDHTDYLHGDCLHREHEGHWDECEPTEHVVHDDHPHEHGPNCGHVAVPHGDHVDYIHDGHRHAAHGDHWDCH</sequence>
<dbReference type="AlphaFoldDB" id="A0A2U1T5G1"/>
<comment type="caution">
    <text evidence="2">The sequence shown here is derived from an EMBL/GenBank/DDBJ whole genome shotgun (WGS) entry which is preliminary data.</text>
</comment>
<evidence type="ECO:0000256" key="1">
    <source>
        <dbReference type="SAM" id="MobiDB-lite"/>
    </source>
</evidence>
<reference evidence="3" key="1">
    <citation type="submission" date="2018-04" db="EMBL/GenBank/DDBJ databases">
        <authorList>
            <person name="Liu S."/>
            <person name="Wang Z."/>
            <person name="Li J."/>
        </authorList>
    </citation>
    <scope>NUCLEOTIDE SEQUENCE [LARGE SCALE GENOMIC DNA]</scope>
    <source>
        <strain evidence="3">2189</strain>
    </source>
</reference>
<evidence type="ECO:0000313" key="2">
    <source>
        <dbReference type="EMBL" id="PWC01128.1"/>
    </source>
</evidence>
<evidence type="ECO:0000313" key="3">
    <source>
        <dbReference type="Proteomes" id="UP000244989"/>
    </source>
</evidence>
<dbReference type="RefSeq" id="WP_108430572.1">
    <property type="nucleotide sequence ID" value="NZ_CP026947.1"/>
</dbReference>
<feature type="compositionally biased region" description="Basic and acidic residues" evidence="1">
    <location>
        <begin position="1"/>
        <end position="15"/>
    </location>
</feature>
<feature type="region of interest" description="Disordered" evidence="1">
    <location>
        <begin position="1"/>
        <end position="23"/>
    </location>
</feature>
<keyword evidence="3" id="KW-1185">Reference proteome</keyword>
<dbReference type="Proteomes" id="UP000244989">
    <property type="component" value="Unassembled WGS sequence"/>
</dbReference>
<dbReference type="EMBL" id="QEEZ01000018">
    <property type="protein sequence ID" value="PWC01128.1"/>
    <property type="molecule type" value="Genomic_DNA"/>
</dbReference>
<organism evidence="2 3">
    <name type="scientific">Corynebacterium yudongzhengii</name>
    <dbReference type="NCBI Taxonomy" id="2080740"/>
    <lineage>
        <taxon>Bacteria</taxon>
        <taxon>Bacillati</taxon>
        <taxon>Actinomycetota</taxon>
        <taxon>Actinomycetes</taxon>
        <taxon>Mycobacteriales</taxon>
        <taxon>Corynebacteriaceae</taxon>
        <taxon>Corynebacterium</taxon>
    </lineage>
</organism>
<accession>A0A2U1T5G1</accession>
<dbReference type="OrthoDB" id="3401648at2"/>
<dbReference type="KEGG" id="cyz:C3B44_00100"/>
<protein>
    <recommendedName>
        <fullName evidence="4">Threonine dehydratase</fullName>
    </recommendedName>
</protein>
<name>A0A2U1T5G1_9CORY</name>
<gene>
    <name evidence="2" type="ORF">DF222_09145</name>
</gene>
<proteinExistence type="predicted"/>
<evidence type="ECO:0008006" key="4">
    <source>
        <dbReference type="Google" id="ProtNLM"/>
    </source>
</evidence>